<accession>A0A8X6VPD1</accession>
<evidence type="ECO:0000313" key="2">
    <source>
        <dbReference type="EMBL" id="GFY16073.1"/>
    </source>
</evidence>
<proteinExistence type="predicted"/>
<dbReference type="Proteomes" id="UP000887159">
    <property type="component" value="Unassembled WGS sequence"/>
</dbReference>
<keyword evidence="3" id="KW-1185">Reference proteome</keyword>
<dbReference type="AlphaFoldDB" id="A0A8X6VPD1"/>
<sequence>MREQVKCWTGQSKIGPYDTLGQGSNEPMTCWTETMTALGCVARDRNRDCAGTRIMPTVEMNPSPVHLTSVPIVRPDSANHRQVSV</sequence>
<gene>
    <name evidence="2" type="ORF">TNCV_3530771</name>
</gene>
<feature type="region of interest" description="Disordered" evidence="1">
    <location>
        <begin position="60"/>
        <end position="85"/>
    </location>
</feature>
<evidence type="ECO:0000313" key="3">
    <source>
        <dbReference type="Proteomes" id="UP000887159"/>
    </source>
</evidence>
<evidence type="ECO:0000256" key="1">
    <source>
        <dbReference type="SAM" id="MobiDB-lite"/>
    </source>
</evidence>
<reference evidence="2" key="1">
    <citation type="submission" date="2020-08" db="EMBL/GenBank/DDBJ databases">
        <title>Multicomponent nature underlies the extraordinary mechanical properties of spider dragline silk.</title>
        <authorList>
            <person name="Kono N."/>
            <person name="Nakamura H."/>
            <person name="Mori M."/>
            <person name="Yoshida Y."/>
            <person name="Ohtoshi R."/>
            <person name="Malay A.D."/>
            <person name="Moran D.A.P."/>
            <person name="Tomita M."/>
            <person name="Numata K."/>
            <person name="Arakawa K."/>
        </authorList>
    </citation>
    <scope>NUCLEOTIDE SEQUENCE</scope>
</reference>
<protein>
    <submittedName>
        <fullName evidence="2">Uncharacterized protein</fullName>
    </submittedName>
</protein>
<name>A0A8X6VPD1_TRICX</name>
<comment type="caution">
    <text evidence="2">The sequence shown here is derived from an EMBL/GenBank/DDBJ whole genome shotgun (WGS) entry which is preliminary data.</text>
</comment>
<organism evidence="2 3">
    <name type="scientific">Trichonephila clavipes</name>
    <name type="common">Golden silk orbweaver</name>
    <name type="synonym">Nephila clavipes</name>
    <dbReference type="NCBI Taxonomy" id="2585209"/>
    <lineage>
        <taxon>Eukaryota</taxon>
        <taxon>Metazoa</taxon>
        <taxon>Ecdysozoa</taxon>
        <taxon>Arthropoda</taxon>
        <taxon>Chelicerata</taxon>
        <taxon>Arachnida</taxon>
        <taxon>Araneae</taxon>
        <taxon>Araneomorphae</taxon>
        <taxon>Entelegynae</taxon>
        <taxon>Araneoidea</taxon>
        <taxon>Nephilidae</taxon>
        <taxon>Trichonephila</taxon>
    </lineage>
</organism>
<dbReference type="EMBL" id="BMAU01021337">
    <property type="protein sequence ID" value="GFY16073.1"/>
    <property type="molecule type" value="Genomic_DNA"/>
</dbReference>